<dbReference type="GO" id="GO:0015990">
    <property type="term" value="P:electron transport coupled proton transport"/>
    <property type="evidence" value="ECO:0007669"/>
    <property type="project" value="TreeGrafter"/>
</dbReference>
<keyword evidence="3 6" id="KW-0812">Transmembrane</keyword>
<feature type="transmembrane region" description="Helical" evidence="7">
    <location>
        <begin position="12"/>
        <end position="31"/>
    </location>
</feature>
<dbReference type="InterPro" id="IPR003918">
    <property type="entry name" value="NADH_UbQ_OxRdtase"/>
</dbReference>
<dbReference type="PANTHER" id="PTHR43507:SF1">
    <property type="entry name" value="NADH-UBIQUINONE OXIDOREDUCTASE CHAIN 4"/>
    <property type="match status" value="1"/>
</dbReference>
<feature type="transmembrane region" description="Helical" evidence="7">
    <location>
        <begin position="482"/>
        <end position="502"/>
    </location>
</feature>
<dbReference type="STRING" id="70996.SE18_21975"/>
<dbReference type="Proteomes" id="UP000050277">
    <property type="component" value="Unassembled WGS sequence"/>
</dbReference>
<evidence type="ECO:0000256" key="7">
    <source>
        <dbReference type="SAM" id="Phobius"/>
    </source>
</evidence>
<keyword evidence="4 7" id="KW-1133">Transmembrane helix</keyword>
<feature type="transmembrane region" description="Helical" evidence="7">
    <location>
        <begin position="43"/>
        <end position="61"/>
    </location>
</feature>
<organism evidence="9 10">
    <name type="scientific">Herpetosiphon geysericola</name>
    <dbReference type="NCBI Taxonomy" id="70996"/>
    <lineage>
        <taxon>Bacteria</taxon>
        <taxon>Bacillati</taxon>
        <taxon>Chloroflexota</taxon>
        <taxon>Chloroflexia</taxon>
        <taxon>Herpetosiphonales</taxon>
        <taxon>Herpetosiphonaceae</taxon>
        <taxon>Herpetosiphon</taxon>
    </lineage>
</organism>
<evidence type="ECO:0000256" key="4">
    <source>
        <dbReference type="ARBA" id="ARBA00022989"/>
    </source>
</evidence>
<dbReference type="RefSeq" id="WP_054536609.1">
    <property type="nucleotide sequence ID" value="NZ_LGKP01000035.1"/>
</dbReference>
<evidence type="ECO:0000256" key="3">
    <source>
        <dbReference type="ARBA" id="ARBA00022692"/>
    </source>
</evidence>
<feature type="transmembrane region" description="Helical" evidence="7">
    <location>
        <begin position="522"/>
        <end position="543"/>
    </location>
</feature>
<feature type="transmembrane region" description="Helical" evidence="7">
    <location>
        <begin position="265"/>
        <end position="284"/>
    </location>
</feature>
<dbReference type="GO" id="GO:0048039">
    <property type="term" value="F:ubiquinone binding"/>
    <property type="evidence" value="ECO:0007669"/>
    <property type="project" value="TreeGrafter"/>
</dbReference>
<evidence type="ECO:0000256" key="5">
    <source>
        <dbReference type="ARBA" id="ARBA00023136"/>
    </source>
</evidence>
<dbReference type="GO" id="GO:0008137">
    <property type="term" value="F:NADH dehydrogenase (ubiquinone) activity"/>
    <property type="evidence" value="ECO:0007669"/>
    <property type="project" value="InterPro"/>
</dbReference>
<gene>
    <name evidence="9" type="ORF">SE18_21975</name>
</gene>
<dbReference type="PANTHER" id="PTHR43507">
    <property type="entry name" value="NADH-UBIQUINONE OXIDOREDUCTASE CHAIN 4"/>
    <property type="match status" value="1"/>
</dbReference>
<evidence type="ECO:0000256" key="1">
    <source>
        <dbReference type="ARBA" id="ARBA00004127"/>
    </source>
</evidence>
<protein>
    <submittedName>
        <fullName evidence="9">NADH-quinone oxidoreductase subunit N</fullName>
    </submittedName>
</protein>
<feature type="transmembrane region" description="Helical" evidence="7">
    <location>
        <begin position="104"/>
        <end position="122"/>
    </location>
</feature>
<sequence>MLNEFIKFSDWSITTLIALSPLVGMLLALVFPKPAENSRTIAWGVFAWSLVPLGLTLFLWLSGGFNPALASVTGDQAMIQQVDRVRWVPFFNADYFVGLDGMNFPLVFLTTALTPVCILAAFRIKQRQNVYLALMLLLESAMLGYFVSLNFLLLFLFWEFSLVPMFFIINNWGGENRRYSAFKFFVYTMAGSVGMLIIFEFIYLATGTFDLVVLSRLAQGLPVDPALLAPKLGAGYSNGATLQSMLFSAVQDVGLTSVLGNSNGTPAAIIFWCIFVAFAVKLAVWPLHTWQPDTYENAPTSGSMIVSAVMSKMGAYGMIRLMIMLFPKQTNHFAPILAIFALASILFGAYAGLAQTNLKRLIAYASINHMGYVLLGLAAAASAAPESLGNLDVAIRTSALNGVQAQMVAHGFSTAALFFLAGELYERTGTYQLDQFGGLRKVMPIFAGIMGVAMFANLGLPGLAGFVGEFFIFRGAWGTQPVITTIAVLGLIVTALVLIRMYQKIFYGPVNHKLTNLPDIKVGDWAFNVTLPLIIVLLVFGIYPKPLMDLSNYAATVMAQVFTSL</sequence>
<comment type="caution">
    <text evidence="9">The sequence shown here is derived from an EMBL/GenBank/DDBJ whole genome shotgun (WGS) entry which is preliminary data.</text>
</comment>
<evidence type="ECO:0000259" key="8">
    <source>
        <dbReference type="Pfam" id="PF00361"/>
    </source>
</evidence>
<dbReference type="EMBL" id="LGKP01000035">
    <property type="protein sequence ID" value="KPL81336.1"/>
    <property type="molecule type" value="Genomic_DNA"/>
</dbReference>
<dbReference type="PRINTS" id="PR01437">
    <property type="entry name" value="NUOXDRDTASE4"/>
</dbReference>
<feature type="transmembrane region" description="Helical" evidence="7">
    <location>
        <begin position="442"/>
        <end position="462"/>
    </location>
</feature>
<dbReference type="GO" id="GO:0016020">
    <property type="term" value="C:membrane"/>
    <property type="evidence" value="ECO:0007669"/>
    <property type="project" value="UniProtKB-SubCell"/>
</dbReference>
<evidence type="ECO:0000313" key="9">
    <source>
        <dbReference type="EMBL" id="KPL81336.1"/>
    </source>
</evidence>
<keyword evidence="5 7" id="KW-0472">Membrane</keyword>
<name>A0A0P6Y7F7_9CHLR</name>
<feature type="transmembrane region" description="Helical" evidence="7">
    <location>
        <begin position="305"/>
        <end position="326"/>
    </location>
</feature>
<feature type="transmembrane region" description="Helical" evidence="7">
    <location>
        <begin position="403"/>
        <end position="421"/>
    </location>
</feature>
<feature type="transmembrane region" description="Helical" evidence="7">
    <location>
        <begin position="153"/>
        <end position="172"/>
    </location>
</feature>
<dbReference type="Pfam" id="PF00361">
    <property type="entry name" value="Proton_antipo_M"/>
    <property type="match status" value="1"/>
</dbReference>
<feature type="domain" description="NADH:quinone oxidoreductase/Mrp antiporter transmembrane" evidence="8">
    <location>
        <begin position="149"/>
        <end position="489"/>
    </location>
</feature>
<dbReference type="GO" id="GO:0042773">
    <property type="term" value="P:ATP synthesis coupled electron transport"/>
    <property type="evidence" value="ECO:0007669"/>
    <property type="project" value="InterPro"/>
</dbReference>
<feature type="transmembrane region" description="Helical" evidence="7">
    <location>
        <begin position="361"/>
        <end position="383"/>
    </location>
</feature>
<dbReference type="GO" id="GO:0003954">
    <property type="term" value="F:NADH dehydrogenase activity"/>
    <property type="evidence" value="ECO:0007669"/>
    <property type="project" value="TreeGrafter"/>
</dbReference>
<dbReference type="PATRIC" id="fig|70996.4.peg.2212"/>
<feature type="transmembrane region" description="Helical" evidence="7">
    <location>
        <begin position="129"/>
        <end position="147"/>
    </location>
</feature>
<dbReference type="InterPro" id="IPR010227">
    <property type="entry name" value="NADH_Q_OxRdtase_chainM/4"/>
</dbReference>
<keyword evidence="10" id="KW-1185">Reference proteome</keyword>
<comment type="similarity">
    <text evidence="2">Belongs to the complex I subunit 4 family.</text>
</comment>
<feature type="transmembrane region" description="Helical" evidence="7">
    <location>
        <begin position="184"/>
        <end position="205"/>
    </location>
</feature>
<dbReference type="OrthoDB" id="9807568at2"/>
<proteinExistence type="inferred from homology"/>
<accession>A0A0P6Y7F7</accession>
<comment type="subcellular location">
    <subcellularLocation>
        <location evidence="1">Endomembrane system</location>
        <topology evidence="1">Multi-pass membrane protein</topology>
    </subcellularLocation>
    <subcellularLocation>
        <location evidence="6">Membrane</location>
        <topology evidence="6">Multi-pass membrane protein</topology>
    </subcellularLocation>
</comment>
<dbReference type="NCBIfam" id="TIGR01972">
    <property type="entry name" value="NDH_I_M"/>
    <property type="match status" value="1"/>
</dbReference>
<dbReference type="AlphaFoldDB" id="A0A0P6Y7F7"/>
<evidence type="ECO:0000313" key="10">
    <source>
        <dbReference type="Proteomes" id="UP000050277"/>
    </source>
</evidence>
<dbReference type="InterPro" id="IPR001750">
    <property type="entry name" value="ND/Mrp_TM"/>
</dbReference>
<dbReference type="GO" id="GO:0012505">
    <property type="term" value="C:endomembrane system"/>
    <property type="evidence" value="ECO:0007669"/>
    <property type="project" value="UniProtKB-SubCell"/>
</dbReference>
<feature type="transmembrane region" description="Helical" evidence="7">
    <location>
        <begin position="332"/>
        <end position="354"/>
    </location>
</feature>
<reference evidence="9 10" key="1">
    <citation type="submission" date="2015-07" db="EMBL/GenBank/DDBJ databases">
        <title>Whole genome sequence of Herpetosiphon geysericola DSM 7119.</title>
        <authorList>
            <person name="Hemp J."/>
            <person name="Ward L.M."/>
            <person name="Pace L.A."/>
            <person name="Fischer W.W."/>
        </authorList>
    </citation>
    <scope>NUCLEOTIDE SEQUENCE [LARGE SCALE GENOMIC DNA]</scope>
    <source>
        <strain evidence="9 10">DSM 7119</strain>
    </source>
</reference>
<evidence type="ECO:0000256" key="6">
    <source>
        <dbReference type="RuleBase" id="RU000320"/>
    </source>
</evidence>
<evidence type="ECO:0000256" key="2">
    <source>
        <dbReference type="ARBA" id="ARBA00009025"/>
    </source>
</evidence>